<feature type="domain" description="Response regulatory" evidence="9">
    <location>
        <begin position="565"/>
        <end position="687"/>
    </location>
</feature>
<feature type="domain" description="Histidine kinase" evidence="8">
    <location>
        <begin position="316"/>
        <end position="537"/>
    </location>
</feature>
<dbReference type="Gene3D" id="1.10.287.130">
    <property type="match status" value="1"/>
</dbReference>
<organism evidence="11 12">
    <name type="scientific">Alteromonas mediterranea</name>
    <dbReference type="NCBI Taxonomy" id="314275"/>
    <lineage>
        <taxon>Bacteria</taxon>
        <taxon>Pseudomonadati</taxon>
        <taxon>Pseudomonadota</taxon>
        <taxon>Gammaproteobacteria</taxon>
        <taxon>Alteromonadales</taxon>
        <taxon>Alteromonadaceae</taxon>
        <taxon>Alteromonas/Salinimonas group</taxon>
        <taxon>Alteromonas</taxon>
    </lineage>
</organism>
<evidence type="ECO:0000313" key="12">
    <source>
        <dbReference type="Proteomes" id="UP000061468"/>
    </source>
</evidence>
<dbReference type="SMART" id="SM00448">
    <property type="entry name" value="REC"/>
    <property type="match status" value="1"/>
</dbReference>
<dbReference type="Pfam" id="PF00072">
    <property type="entry name" value="Response_reg"/>
    <property type="match status" value="1"/>
</dbReference>
<dbReference type="PROSITE" id="PS50109">
    <property type="entry name" value="HIS_KIN"/>
    <property type="match status" value="1"/>
</dbReference>
<evidence type="ECO:0000256" key="2">
    <source>
        <dbReference type="ARBA" id="ARBA00012438"/>
    </source>
</evidence>
<dbReference type="Pfam" id="PF00512">
    <property type="entry name" value="HisKA"/>
    <property type="match status" value="1"/>
</dbReference>
<dbReference type="PROSITE" id="PS50113">
    <property type="entry name" value="PAC"/>
    <property type="match status" value="1"/>
</dbReference>
<dbReference type="InterPro" id="IPR000700">
    <property type="entry name" value="PAS-assoc_C"/>
</dbReference>
<sequence>MSIIKKLQTISNDHSLSLDKKLESLLRIGTNILGLETGIVSNIRGEQYSVLSVVTPENDIQLDSLFSLTETYCADVVKSNSFIAYHNIDVSPGASHPCFEKYTLKSYLASPIYVSGAFFGTVNFSSLDPREAPFSNLELDYLLLLASWVGNELERQQALNNLNAQKAVLTERNSLLNQVANLAGVGTWELNVETRAITWSGALRRMLHVHGDKILKPEDITKFIVDDTQRKIYLEQFTQMMKSDEDFAYELEVRTDTGETRWLESRAHPVFEGGRCVKVIGATLDVTQMHLDKAELQHKTNMAESALKARSEFLANMSHEIRTPIHGVQGMLEALLSSSLNSKQHELASIAMQSADALLGIVNDILDFSKIDSGNISFEEAPTNLAEVIEEQVPMFSRLAKEKGLELTVCSIALNNKTFIADKLRIGQILINLLNNAIKFTKEGKITVDTKCTRYGKGRYRVKLIVTDSGIGISEQQQKIIFSPFMQAESSMQRRYGGTGLGLTIVKQIVEHYGGKIEVSSNIGIGARFTVTLTLDDANAGAIAEKACGHDYSYPPTRQELSTLKALIVEDNEINQLVIKEQLREVGLPSEVAVNGVEAVDKVKRSLAEKTPYAVIFMDCHMPVMGGLEATQKIRALGEQTKDVPIIALTANVLTGDKEKCLKSGMNDFISKPVGVSRLKECVFRHLSKQLQGRVTVLKDPA</sequence>
<evidence type="ECO:0000313" key="11">
    <source>
        <dbReference type="EMBL" id="AMJ79989.1"/>
    </source>
</evidence>
<evidence type="ECO:0000259" key="8">
    <source>
        <dbReference type="PROSITE" id="PS50109"/>
    </source>
</evidence>
<dbReference type="SUPFAM" id="SSF47384">
    <property type="entry name" value="Homodimeric domain of signal transducing histidine kinase"/>
    <property type="match status" value="1"/>
</dbReference>
<dbReference type="GO" id="GO:0000155">
    <property type="term" value="F:phosphorelay sensor kinase activity"/>
    <property type="evidence" value="ECO:0007669"/>
    <property type="project" value="InterPro"/>
</dbReference>
<dbReference type="Pfam" id="PF08447">
    <property type="entry name" value="PAS_3"/>
    <property type="match status" value="1"/>
</dbReference>
<dbReference type="InterPro" id="IPR036890">
    <property type="entry name" value="HATPase_C_sf"/>
</dbReference>
<dbReference type="SUPFAM" id="SSF55874">
    <property type="entry name" value="ATPase domain of HSP90 chaperone/DNA topoisomerase II/histidine kinase"/>
    <property type="match status" value="1"/>
</dbReference>
<feature type="domain" description="PAC" evidence="10">
    <location>
        <begin position="247"/>
        <end position="298"/>
    </location>
</feature>
<dbReference type="InterPro" id="IPR001789">
    <property type="entry name" value="Sig_transdc_resp-reg_receiver"/>
</dbReference>
<evidence type="ECO:0000259" key="10">
    <source>
        <dbReference type="PROSITE" id="PS50113"/>
    </source>
</evidence>
<keyword evidence="3 7" id="KW-0597">Phosphoprotein</keyword>
<dbReference type="CDD" id="cd17546">
    <property type="entry name" value="REC_hyHK_CKI1_RcsC-like"/>
    <property type="match status" value="1"/>
</dbReference>
<gene>
    <name evidence="11" type="ORF">AV942_17690</name>
</gene>
<feature type="modified residue" description="4-aspartylphosphate" evidence="7">
    <location>
        <position position="619"/>
    </location>
</feature>
<dbReference type="Pfam" id="PF02518">
    <property type="entry name" value="HATPase_c"/>
    <property type="match status" value="1"/>
</dbReference>
<protein>
    <recommendedName>
        <fullName evidence="2">histidine kinase</fullName>
        <ecNumber evidence="2">2.7.13.3</ecNumber>
    </recommendedName>
</protein>
<dbReference type="SUPFAM" id="SSF52172">
    <property type="entry name" value="CheY-like"/>
    <property type="match status" value="1"/>
</dbReference>
<dbReference type="InterPro" id="IPR011006">
    <property type="entry name" value="CheY-like_superfamily"/>
</dbReference>
<dbReference type="Proteomes" id="UP000061468">
    <property type="component" value="Chromosome"/>
</dbReference>
<dbReference type="InterPro" id="IPR003594">
    <property type="entry name" value="HATPase_dom"/>
</dbReference>
<proteinExistence type="predicted"/>
<keyword evidence="6" id="KW-0902">Two-component regulatory system</keyword>
<dbReference type="InterPro" id="IPR036097">
    <property type="entry name" value="HisK_dim/P_sf"/>
</dbReference>
<evidence type="ECO:0000256" key="1">
    <source>
        <dbReference type="ARBA" id="ARBA00000085"/>
    </source>
</evidence>
<dbReference type="PANTHER" id="PTHR45339:SF5">
    <property type="entry name" value="HISTIDINE KINASE"/>
    <property type="match status" value="1"/>
</dbReference>
<dbReference type="InterPro" id="IPR029016">
    <property type="entry name" value="GAF-like_dom_sf"/>
</dbReference>
<dbReference type="PANTHER" id="PTHR45339">
    <property type="entry name" value="HYBRID SIGNAL TRANSDUCTION HISTIDINE KINASE J"/>
    <property type="match status" value="1"/>
</dbReference>
<dbReference type="PRINTS" id="PR00344">
    <property type="entry name" value="BCTRLSENSOR"/>
</dbReference>
<dbReference type="CDD" id="cd16922">
    <property type="entry name" value="HATPase_EvgS-ArcB-TorS-like"/>
    <property type="match status" value="1"/>
</dbReference>
<dbReference type="InterPro" id="IPR004358">
    <property type="entry name" value="Sig_transdc_His_kin-like_C"/>
</dbReference>
<dbReference type="InterPro" id="IPR003661">
    <property type="entry name" value="HisK_dim/P_dom"/>
</dbReference>
<dbReference type="SMART" id="SM00387">
    <property type="entry name" value="HATPase_c"/>
    <property type="match status" value="1"/>
</dbReference>
<dbReference type="CDD" id="cd00082">
    <property type="entry name" value="HisKA"/>
    <property type="match status" value="1"/>
</dbReference>
<evidence type="ECO:0000256" key="6">
    <source>
        <dbReference type="ARBA" id="ARBA00023012"/>
    </source>
</evidence>
<accession>A0AAC9AE58</accession>
<keyword evidence="4" id="KW-0808">Transferase</keyword>
<reference evidence="11 12" key="1">
    <citation type="submission" date="2015-12" db="EMBL/GenBank/DDBJ databases">
        <title>Intraspecies pangenome expansion in the marine bacterium Alteromonas.</title>
        <authorList>
            <person name="Lopez-Perez M."/>
            <person name="Rodriguez-Valera F."/>
        </authorList>
    </citation>
    <scope>NUCLEOTIDE SEQUENCE [LARGE SCALE GENOMIC DNA]</scope>
    <source>
        <strain evidence="11 12">UM8</strain>
    </source>
</reference>
<comment type="catalytic activity">
    <reaction evidence="1">
        <text>ATP + protein L-histidine = ADP + protein N-phospho-L-histidine.</text>
        <dbReference type="EC" id="2.7.13.3"/>
    </reaction>
</comment>
<name>A0AAC9AE58_9ALTE</name>
<dbReference type="Gene3D" id="3.30.450.20">
    <property type="entry name" value="PAS domain"/>
    <property type="match status" value="1"/>
</dbReference>
<dbReference type="Pfam" id="PF01590">
    <property type="entry name" value="GAF"/>
    <property type="match status" value="1"/>
</dbReference>
<keyword evidence="5 11" id="KW-0418">Kinase</keyword>
<dbReference type="RefSeq" id="WP_015068239.1">
    <property type="nucleotide sequence ID" value="NZ_CP013928.1"/>
</dbReference>
<dbReference type="InterPro" id="IPR005467">
    <property type="entry name" value="His_kinase_dom"/>
</dbReference>
<evidence type="ECO:0000256" key="4">
    <source>
        <dbReference type="ARBA" id="ARBA00022679"/>
    </source>
</evidence>
<evidence type="ECO:0000256" key="3">
    <source>
        <dbReference type="ARBA" id="ARBA00022553"/>
    </source>
</evidence>
<dbReference type="InterPro" id="IPR013655">
    <property type="entry name" value="PAS_fold_3"/>
</dbReference>
<evidence type="ECO:0000256" key="7">
    <source>
        <dbReference type="PROSITE-ProRule" id="PRU00169"/>
    </source>
</evidence>
<dbReference type="Gene3D" id="3.40.50.2300">
    <property type="match status" value="1"/>
</dbReference>
<dbReference type="SMART" id="SM00388">
    <property type="entry name" value="HisKA"/>
    <property type="match status" value="1"/>
</dbReference>
<dbReference type="AlphaFoldDB" id="A0AAC9AE58"/>
<dbReference type="SUPFAM" id="SSF55785">
    <property type="entry name" value="PYP-like sensor domain (PAS domain)"/>
    <property type="match status" value="1"/>
</dbReference>
<dbReference type="FunFam" id="3.30.565.10:FF:000010">
    <property type="entry name" value="Sensor histidine kinase RcsC"/>
    <property type="match status" value="1"/>
</dbReference>
<dbReference type="EMBL" id="CP013928">
    <property type="protein sequence ID" value="AMJ79989.1"/>
    <property type="molecule type" value="Genomic_DNA"/>
</dbReference>
<evidence type="ECO:0000256" key="5">
    <source>
        <dbReference type="ARBA" id="ARBA00022777"/>
    </source>
</evidence>
<dbReference type="EC" id="2.7.13.3" evidence="2"/>
<dbReference type="Gene3D" id="3.30.450.40">
    <property type="match status" value="1"/>
</dbReference>
<dbReference type="InterPro" id="IPR035965">
    <property type="entry name" value="PAS-like_dom_sf"/>
</dbReference>
<dbReference type="Gene3D" id="3.30.565.10">
    <property type="entry name" value="Histidine kinase-like ATPase, C-terminal domain"/>
    <property type="match status" value="1"/>
</dbReference>
<dbReference type="InterPro" id="IPR003018">
    <property type="entry name" value="GAF"/>
</dbReference>
<evidence type="ECO:0000259" key="9">
    <source>
        <dbReference type="PROSITE" id="PS50110"/>
    </source>
</evidence>
<dbReference type="PROSITE" id="PS50110">
    <property type="entry name" value="RESPONSE_REGULATORY"/>
    <property type="match status" value="1"/>
</dbReference>
<dbReference type="SUPFAM" id="SSF55781">
    <property type="entry name" value="GAF domain-like"/>
    <property type="match status" value="1"/>
</dbReference>